<gene>
    <name evidence="2" type="ORF">H8B09_17460</name>
</gene>
<evidence type="ECO:0000313" key="3">
    <source>
        <dbReference type="Proteomes" id="UP000609346"/>
    </source>
</evidence>
<dbReference type="Pfam" id="PF01370">
    <property type="entry name" value="Epimerase"/>
    <property type="match status" value="1"/>
</dbReference>
<protein>
    <submittedName>
        <fullName evidence="2">NAD-dependent epimerase/dehydratase family protein</fullName>
    </submittedName>
</protein>
<dbReference type="InterPro" id="IPR036291">
    <property type="entry name" value="NAD(P)-bd_dom_sf"/>
</dbReference>
<dbReference type="PANTHER" id="PTHR48079:SF6">
    <property type="entry name" value="NAD(P)-BINDING DOMAIN-CONTAINING PROTEIN-RELATED"/>
    <property type="match status" value="1"/>
</dbReference>
<accession>A0ABR8MX59</accession>
<keyword evidence="3" id="KW-1185">Reference proteome</keyword>
<dbReference type="InterPro" id="IPR001509">
    <property type="entry name" value="Epimerase_deHydtase"/>
</dbReference>
<reference evidence="2 3" key="1">
    <citation type="submission" date="2020-09" db="EMBL/GenBank/DDBJ databases">
        <title>Paenibacillus sp. strain PR3 16S rRNA gene Genome sequencing and assembly.</title>
        <authorList>
            <person name="Kim J."/>
        </authorList>
    </citation>
    <scope>NUCLEOTIDE SEQUENCE [LARGE SCALE GENOMIC DNA]</scope>
    <source>
        <strain evidence="2 3">PR3</strain>
    </source>
</reference>
<dbReference type="PANTHER" id="PTHR48079">
    <property type="entry name" value="PROTEIN YEEZ"/>
    <property type="match status" value="1"/>
</dbReference>
<feature type="domain" description="NAD-dependent epimerase/dehydratase" evidence="1">
    <location>
        <begin position="6"/>
        <end position="208"/>
    </location>
</feature>
<dbReference type="EMBL" id="JACXZA010000004">
    <property type="protein sequence ID" value="MBD3920555.1"/>
    <property type="molecule type" value="Genomic_DNA"/>
</dbReference>
<evidence type="ECO:0000259" key="1">
    <source>
        <dbReference type="Pfam" id="PF01370"/>
    </source>
</evidence>
<comment type="caution">
    <text evidence="2">The sequence shown here is derived from an EMBL/GenBank/DDBJ whole genome shotgun (WGS) entry which is preliminary data.</text>
</comment>
<sequence length="307" mass="33841">MRVILGTGPLGKSVMRELLKRGEQVTMVNSSGQAAVPAGVIVKRADLMDRQQVINVLQGASVVYQCAAPPYHQWDRLEQMMDNITAGAIAANARLVFGDNLYMYGPVQGVIHEELPYAANTRKGLIRAEVARKLLALNRDGVLQTVIGRGSDFYGPEVLTSSAGAMFFKPIVGGKSTSVMGDPNCRHSYTFIDDFGRALVVLGEDEDAFGQAWHVPTAEATTMRQFAETAYRAAGFQPAKVRTMGRGMLRMAGLFMPAAKETIEMLYQFERDFVIDTRKFSERFGIEATPLEKGVASTVEWFRRRSS</sequence>
<dbReference type="Proteomes" id="UP000609346">
    <property type="component" value="Unassembled WGS sequence"/>
</dbReference>
<evidence type="ECO:0000313" key="2">
    <source>
        <dbReference type="EMBL" id="MBD3920555.1"/>
    </source>
</evidence>
<dbReference type="SUPFAM" id="SSF51735">
    <property type="entry name" value="NAD(P)-binding Rossmann-fold domains"/>
    <property type="match status" value="1"/>
</dbReference>
<proteinExistence type="predicted"/>
<dbReference type="InterPro" id="IPR051783">
    <property type="entry name" value="NAD(P)-dependent_oxidoreduct"/>
</dbReference>
<organism evidence="2 3">
    <name type="scientific">Paenibacillus terricola</name>
    <dbReference type="NCBI Taxonomy" id="2763503"/>
    <lineage>
        <taxon>Bacteria</taxon>
        <taxon>Bacillati</taxon>
        <taxon>Bacillota</taxon>
        <taxon>Bacilli</taxon>
        <taxon>Bacillales</taxon>
        <taxon>Paenibacillaceae</taxon>
        <taxon>Paenibacillus</taxon>
    </lineage>
</organism>
<dbReference type="Gene3D" id="3.40.50.720">
    <property type="entry name" value="NAD(P)-binding Rossmann-like Domain"/>
    <property type="match status" value="1"/>
</dbReference>
<name>A0ABR8MX59_9BACL</name>